<dbReference type="InterPro" id="IPR027417">
    <property type="entry name" value="P-loop_NTPase"/>
</dbReference>
<keyword evidence="5 7" id="KW-0505">Motor protein</keyword>
<sequence length="181" mass="20582">MAMFKTHATFYDLQFSKVRPLVASVLDGFNGCVFAYGQTGTGKTHTMEGTPEHEGIIPRAFRHIWAHIENSASPDVTHLVSCSYVELYLEDVRDLLSKDCKKLTIRGQKISYSLFASSVNIDVTCFLYLHLPRNRFVKQVVVVMAVKCCFGKKTKDSAYKAEEPKINNNHDKKLIRYKDVL</sequence>
<feature type="domain" description="Kinesin motor" evidence="8">
    <location>
        <begin position="1"/>
        <end position="181"/>
    </location>
</feature>
<dbReference type="SMART" id="SM00129">
    <property type="entry name" value="KISc"/>
    <property type="match status" value="1"/>
</dbReference>
<dbReference type="PANTHER" id="PTHR47968:SF75">
    <property type="entry name" value="CENTROMERE-ASSOCIATED PROTEIN E"/>
    <property type="match status" value="1"/>
</dbReference>
<keyword evidence="6" id="KW-0963">Cytoplasm</keyword>
<proteinExistence type="inferred from homology"/>
<dbReference type="GO" id="GO:0005524">
    <property type="term" value="F:ATP binding"/>
    <property type="evidence" value="ECO:0007669"/>
    <property type="project" value="UniProtKB-UniRule"/>
</dbReference>
<evidence type="ECO:0000313" key="10">
    <source>
        <dbReference type="Proteomes" id="UP000037510"/>
    </source>
</evidence>
<gene>
    <name evidence="9" type="ORF">OBRU01_14665</name>
</gene>
<dbReference type="EMBL" id="JTDY01005622">
    <property type="protein sequence ID" value="KOB66812.1"/>
    <property type="molecule type" value="Genomic_DNA"/>
</dbReference>
<keyword evidence="6" id="KW-0206">Cytoskeleton</keyword>
<keyword evidence="10" id="KW-1185">Reference proteome</keyword>
<evidence type="ECO:0000256" key="3">
    <source>
        <dbReference type="ARBA" id="ARBA00022840"/>
    </source>
</evidence>
<evidence type="ECO:0000259" key="8">
    <source>
        <dbReference type="PROSITE" id="PS50067"/>
    </source>
</evidence>
<keyword evidence="3 7" id="KW-0067">ATP-binding</keyword>
<dbReference type="PANTHER" id="PTHR47968">
    <property type="entry name" value="CENTROMERE PROTEIN E"/>
    <property type="match status" value="1"/>
</dbReference>
<dbReference type="InterPro" id="IPR036961">
    <property type="entry name" value="Kinesin_motor_dom_sf"/>
</dbReference>
<evidence type="ECO:0000256" key="1">
    <source>
        <dbReference type="ARBA" id="ARBA00004245"/>
    </source>
</evidence>
<reference evidence="9 10" key="1">
    <citation type="journal article" date="2015" name="Genome Biol. Evol.">
        <title>The genome of winter moth (Operophtera brumata) provides a genomic perspective on sexual dimorphism and phenology.</title>
        <authorList>
            <person name="Derks M.F."/>
            <person name="Smit S."/>
            <person name="Salis L."/>
            <person name="Schijlen E."/>
            <person name="Bossers A."/>
            <person name="Mateman C."/>
            <person name="Pijl A.S."/>
            <person name="de Ridder D."/>
            <person name="Groenen M.A."/>
            <person name="Visser M.E."/>
            <person name="Megens H.J."/>
        </authorList>
    </citation>
    <scope>NUCLEOTIDE SEQUENCE [LARGE SCALE GENOMIC DNA]</scope>
    <source>
        <strain evidence="9">WM2013NL</strain>
        <tissue evidence="9">Head and thorax</tissue>
    </source>
</reference>
<keyword evidence="2 7" id="KW-0547">Nucleotide-binding</keyword>
<feature type="binding site" evidence="7">
    <location>
        <begin position="37"/>
        <end position="44"/>
    </location>
    <ligand>
        <name>ATP</name>
        <dbReference type="ChEBI" id="CHEBI:30616"/>
    </ligand>
</feature>
<evidence type="ECO:0000256" key="5">
    <source>
        <dbReference type="ARBA" id="ARBA00023175"/>
    </source>
</evidence>
<dbReference type="STRING" id="104452.A0A0L7KU77"/>
<dbReference type="AlphaFoldDB" id="A0A0L7KU77"/>
<dbReference type="GO" id="GO:0015630">
    <property type="term" value="C:microtubule cytoskeleton"/>
    <property type="evidence" value="ECO:0007669"/>
    <property type="project" value="UniProtKB-ARBA"/>
</dbReference>
<dbReference type="GO" id="GO:0003777">
    <property type="term" value="F:microtubule motor activity"/>
    <property type="evidence" value="ECO:0007669"/>
    <property type="project" value="InterPro"/>
</dbReference>
<organism evidence="9 10">
    <name type="scientific">Operophtera brumata</name>
    <name type="common">Winter moth</name>
    <name type="synonym">Phalaena brumata</name>
    <dbReference type="NCBI Taxonomy" id="104452"/>
    <lineage>
        <taxon>Eukaryota</taxon>
        <taxon>Metazoa</taxon>
        <taxon>Ecdysozoa</taxon>
        <taxon>Arthropoda</taxon>
        <taxon>Hexapoda</taxon>
        <taxon>Insecta</taxon>
        <taxon>Pterygota</taxon>
        <taxon>Neoptera</taxon>
        <taxon>Endopterygota</taxon>
        <taxon>Lepidoptera</taxon>
        <taxon>Glossata</taxon>
        <taxon>Ditrysia</taxon>
        <taxon>Geometroidea</taxon>
        <taxon>Geometridae</taxon>
        <taxon>Larentiinae</taxon>
        <taxon>Operophtera</taxon>
    </lineage>
</organism>
<dbReference type="GO" id="GO:0007018">
    <property type="term" value="P:microtubule-based movement"/>
    <property type="evidence" value="ECO:0007669"/>
    <property type="project" value="InterPro"/>
</dbReference>
<evidence type="ECO:0000256" key="7">
    <source>
        <dbReference type="PROSITE-ProRule" id="PRU00283"/>
    </source>
</evidence>
<comment type="subcellular location">
    <subcellularLocation>
        <location evidence="1">Cytoplasm</location>
        <location evidence="1">Cytoskeleton</location>
    </subcellularLocation>
</comment>
<evidence type="ECO:0000256" key="6">
    <source>
        <dbReference type="ARBA" id="ARBA00023212"/>
    </source>
</evidence>
<name>A0A0L7KU77_OPEBR</name>
<dbReference type="InterPro" id="IPR001752">
    <property type="entry name" value="Kinesin_motor_dom"/>
</dbReference>
<dbReference type="InterPro" id="IPR027640">
    <property type="entry name" value="Kinesin-like_fam"/>
</dbReference>
<dbReference type="Proteomes" id="UP000037510">
    <property type="component" value="Unassembled WGS sequence"/>
</dbReference>
<evidence type="ECO:0000256" key="4">
    <source>
        <dbReference type="ARBA" id="ARBA00023054"/>
    </source>
</evidence>
<comment type="similarity">
    <text evidence="7">Belongs to the TRAFAC class myosin-kinesin ATPase superfamily. Kinesin family.</text>
</comment>
<dbReference type="Gene3D" id="3.40.850.10">
    <property type="entry name" value="Kinesin motor domain"/>
    <property type="match status" value="1"/>
</dbReference>
<accession>A0A0L7KU77</accession>
<comment type="caution">
    <text evidence="9">The sequence shown here is derived from an EMBL/GenBank/DDBJ whole genome shotgun (WGS) entry which is preliminary data.</text>
</comment>
<keyword evidence="4" id="KW-0175">Coiled coil</keyword>
<dbReference type="PROSITE" id="PS50067">
    <property type="entry name" value="KINESIN_MOTOR_2"/>
    <property type="match status" value="1"/>
</dbReference>
<evidence type="ECO:0000256" key="2">
    <source>
        <dbReference type="ARBA" id="ARBA00022741"/>
    </source>
</evidence>
<protein>
    <submittedName>
        <fullName evidence="9">Kinesin-like protein KLP68D</fullName>
    </submittedName>
</protein>
<dbReference type="GO" id="GO:0008017">
    <property type="term" value="F:microtubule binding"/>
    <property type="evidence" value="ECO:0007669"/>
    <property type="project" value="InterPro"/>
</dbReference>
<evidence type="ECO:0000313" key="9">
    <source>
        <dbReference type="EMBL" id="KOB66812.1"/>
    </source>
</evidence>
<dbReference type="SUPFAM" id="SSF52540">
    <property type="entry name" value="P-loop containing nucleoside triphosphate hydrolases"/>
    <property type="match status" value="1"/>
</dbReference>
<dbReference type="Pfam" id="PF00225">
    <property type="entry name" value="Kinesin"/>
    <property type="match status" value="1"/>
</dbReference>